<sequence>MKYPHFSMIAASLVVGLTVTEYAQAQSIQKGAIEKCSKNLGTLAVVEPQSHMLASLSTYKLGSPSTMLRMIVEESGCFTVVERGVAMQNIRQERELASAGQLQQGSNVGGGQLQAADFVMTPSVQFASDTGGVGGAVGGLLGRFGGALGALGGLAGGVKFKEAETTLLLADVRSGIQVASAEGQASKMDFSLGGWGWGGFGWASAGGYSKTPEGKLIAASLLDNYNKIVQTVRNKDQLIQATSQASKNNAANSIQATPPSQVAAQQYAQPAAPAPTVQSSPSASTPGLVGMYSVKFAGDDEGSVNVMINKNGSVTGMGKSTKYNFNFNVSGTVSAEGEMHLAGSGKAGNAKFMGNVDLKTGAVVGMWQFDGDHAGQGTFNGHKL</sequence>
<dbReference type="RefSeq" id="WP_212685656.1">
    <property type="nucleotide sequence ID" value="NZ_JAGSPM010000015.1"/>
</dbReference>
<protein>
    <recommendedName>
        <fullName evidence="4">Curli biogenesis system outer membrane secretion channel CsgG</fullName>
    </recommendedName>
</protein>
<dbReference type="InterPro" id="IPR005534">
    <property type="entry name" value="Curli_assmbl/transp-comp_CsgG"/>
</dbReference>
<dbReference type="AlphaFoldDB" id="A0A941DI52"/>
<evidence type="ECO:0008006" key="4">
    <source>
        <dbReference type="Google" id="ProtNLM"/>
    </source>
</evidence>
<reference evidence="2 3" key="1">
    <citation type="submission" date="2021-04" db="EMBL/GenBank/DDBJ databases">
        <title>novel species isolated from subtropical streams in China.</title>
        <authorList>
            <person name="Lu H."/>
        </authorList>
    </citation>
    <scope>NUCLEOTIDE SEQUENCE [LARGE SCALE GENOMIC DNA]</scope>
    <source>
        <strain evidence="2 3">BYS107W</strain>
    </source>
</reference>
<keyword evidence="3" id="KW-1185">Reference proteome</keyword>
<evidence type="ECO:0000313" key="3">
    <source>
        <dbReference type="Proteomes" id="UP000680158"/>
    </source>
</evidence>
<gene>
    <name evidence="2" type="ORF">KDM92_17405</name>
</gene>
<feature type="compositionally biased region" description="Low complexity" evidence="1">
    <location>
        <begin position="258"/>
        <end position="283"/>
    </location>
</feature>
<dbReference type="GO" id="GO:0030288">
    <property type="term" value="C:outer membrane-bounded periplasmic space"/>
    <property type="evidence" value="ECO:0007669"/>
    <property type="project" value="InterPro"/>
</dbReference>
<proteinExistence type="predicted"/>
<accession>A0A941DI52</accession>
<evidence type="ECO:0000313" key="2">
    <source>
        <dbReference type="EMBL" id="MBR7748366.1"/>
    </source>
</evidence>
<evidence type="ECO:0000256" key="1">
    <source>
        <dbReference type="SAM" id="MobiDB-lite"/>
    </source>
</evidence>
<dbReference type="Pfam" id="PF03783">
    <property type="entry name" value="CsgG"/>
    <property type="match status" value="1"/>
</dbReference>
<name>A0A941DI52_9BURK</name>
<dbReference type="EMBL" id="JAGSPM010000015">
    <property type="protein sequence ID" value="MBR7748366.1"/>
    <property type="molecule type" value="Genomic_DNA"/>
</dbReference>
<dbReference type="Proteomes" id="UP000680158">
    <property type="component" value="Unassembled WGS sequence"/>
</dbReference>
<organism evidence="2 3">
    <name type="scientific">Undibacterium baiyunense</name>
    <dbReference type="NCBI Taxonomy" id="2828731"/>
    <lineage>
        <taxon>Bacteria</taxon>
        <taxon>Pseudomonadati</taxon>
        <taxon>Pseudomonadota</taxon>
        <taxon>Betaproteobacteria</taxon>
        <taxon>Burkholderiales</taxon>
        <taxon>Oxalobacteraceae</taxon>
        <taxon>Undibacterium</taxon>
    </lineage>
</organism>
<feature type="region of interest" description="Disordered" evidence="1">
    <location>
        <begin position="250"/>
        <end position="283"/>
    </location>
</feature>
<comment type="caution">
    <text evidence="2">The sequence shown here is derived from an EMBL/GenBank/DDBJ whole genome shotgun (WGS) entry which is preliminary data.</text>
</comment>